<dbReference type="EMBL" id="JAGEUA010000003">
    <property type="protein sequence ID" value="KAL0993524.1"/>
    <property type="molecule type" value="Genomic_DNA"/>
</dbReference>
<dbReference type="Gene3D" id="2.60.40.10">
    <property type="entry name" value="Immunoglobulins"/>
    <property type="match status" value="1"/>
</dbReference>
<dbReference type="SUPFAM" id="SSF48726">
    <property type="entry name" value="Immunoglobulin"/>
    <property type="match status" value="1"/>
</dbReference>
<proteinExistence type="predicted"/>
<gene>
    <name evidence="2" type="ORF">UPYG_G00109100</name>
</gene>
<dbReference type="InterPro" id="IPR013783">
    <property type="entry name" value="Ig-like_fold"/>
</dbReference>
<protein>
    <recommendedName>
        <fullName evidence="1">Immunoglobulin C1-set domain-containing protein</fullName>
    </recommendedName>
</protein>
<feature type="domain" description="Immunoglobulin C1-set" evidence="1">
    <location>
        <begin position="1"/>
        <end position="65"/>
    </location>
</feature>
<dbReference type="InterPro" id="IPR003597">
    <property type="entry name" value="Ig_C1-set"/>
</dbReference>
<dbReference type="Pfam" id="PF07654">
    <property type="entry name" value="C1-set"/>
    <property type="match status" value="1"/>
</dbReference>
<dbReference type="InterPro" id="IPR036179">
    <property type="entry name" value="Ig-like_dom_sf"/>
</dbReference>
<dbReference type="Proteomes" id="UP001557470">
    <property type="component" value="Unassembled WGS sequence"/>
</dbReference>
<comment type="caution">
    <text evidence="2">The sequence shown here is derived from an EMBL/GenBank/DDBJ whole genome shotgun (WGS) entry which is preliminary data.</text>
</comment>
<dbReference type="AlphaFoldDB" id="A0ABD0X2I5"/>
<dbReference type="SMART" id="SM00407">
    <property type="entry name" value="IGc1"/>
    <property type="match status" value="1"/>
</dbReference>
<evidence type="ECO:0000259" key="1">
    <source>
        <dbReference type="SMART" id="SM00407"/>
    </source>
</evidence>
<reference evidence="2 3" key="1">
    <citation type="submission" date="2024-06" db="EMBL/GenBank/DDBJ databases">
        <authorList>
            <person name="Pan Q."/>
            <person name="Wen M."/>
            <person name="Jouanno E."/>
            <person name="Zahm M."/>
            <person name="Klopp C."/>
            <person name="Cabau C."/>
            <person name="Louis A."/>
            <person name="Berthelot C."/>
            <person name="Parey E."/>
            <person name="Roest Crollius H."/>
            <person name="Montfort J."/>
            <person name="Robinson-Rechavi M."/>
            <person name="Bouchez O."/>
            <person name="Lampietro C."/>
            <person name="Lopez Roques C."/>
            <person name="Donnadieu C."/>
            <person name="Postlethwait J."/>
            <person name="Bobe J."/>
            <person name="Verreycken H."/>
            <person name="Guiguen Y."/>
        </authorList>
    </citation>
    <scope>NUCLEOTIDE SEQUENCE [LARGE SCALE GENOMIC DNA]</scope>
    <source>
        <strain evidence="2">Up_M1</strain>
        <tissue evidence="2">Testis</tissue>
    </source>
</reference>
<keyword evidence="3" id="KW-1185">Reference proteome</keyword>
<evidence type="ECO:0000313" key="2">
    <source>
        <dbReference type="EMBL" id="KAL0993524.1"/>
    </source>
</evidence>
<accession>A0ABD0X2I5</accession>
<evidence type="ECO:0000313" key="3">
    <source>
        <dbReference type="Proteomes" id="UP001557470"/>
    </source>
</evidence>
<name>A0ABD0X2I5_UMBPY</name>
<sequence>MAVGFADVSWSVGGSLVTSGIATSNAVPQADKTFQLSSFMTVDTSEWNQDKQFSCKVTLGSKITEKRIKKSECSTE</sequence>
<organism evidence="2 3">
    <name type="scientific">Umbra pygmaea</name>
    <name type="common">Eastern mudminnow</name>
    <dbReference type="NCBI Taxonomy" id="75934"/>
    <lineage>
        <taxon>Eukaryota</taxon>
        <taxon>Metazoa</taxon>
        <taxon>Chordata</taxon>
        <taxon>Craniata</taxon>
        <taxon>Vertebrata</taxon>
        <taxon>Euteleostomi</taxon>
        <taxon>Actinopterygii</taxon>
        <taxon>Neopterygii</taxon>
        <taxon>Teleostei</taxon>
        <taxon>Protacanthopterygii</taxon>
        <taxon>Esociformes</taxon>
        <taxon>Umbridae</taxon>
        <taxon>Umbra</taxon>
    </lineage>
</organism>